<feature type="region of interest" description="Disordered" evidence="1">
    <location>
        <begin position="36"/>
        <end position="81"/>
    </location>
</feature>
<dbReference type="EMBL" id="JARJLG010000023">
    <property type="protein sequence ID" value="KAJ7770777.1"/>
    <property type="molecule type" value="Genomic_DNA"/>
</dbReference>
<accession>A0AAD7JS52</accession>
<dbReference type="Proteomes" id="UP001215280">
    <property type="component" value="Unassembled WGS sequence"/>
</dbReference>
<feature type="compositionally biased region" description="Basic and acidic residues" evidence="1">
    <location>
        <begin position="38"/>
        <end position="51"/>
    </location>
</feature>
<organism evidence="2 3">
    <name type="scientific">Mycena maculata</name>
    <dbReference type="NCBI Taxonomy" id="230809"/>
    <lineage>
        <taxon>Eukaryota</taxon>
        <taxon>Fungi</taxon>
        <taxon>Dikarya</taxon>
        <taxon>Basidiomycota</taxon>
        <taxon>Agaricomycotina</taxon>
        <taxon>Agaricomycetes</taxon>
        <taxon>Agaricomycetidae</taxon>
        <taxon>Agaricales</taxon>
        <taxon>Marasmiineae</taxon>
        <taxon>Mycenaceae</taxon>
        <taxon>Mycena</taxon>
    </lineage>
</organism>
<protein>
    <submittedName>
        <fullName evidence="2">Uncharacterized protein</fullName>
    </submittedName>
</protein>
<evidence type="ECO:0000313" key="3">
    <source>
        <dbReference type="Proteomes" id="UP001215280"/>
    </source>
</evidence>
<feature type="region of interest" description="Disordered" evidence="1">
    <location>
        <begin position="101"/>
        <end position="123"/>
    </location>
</feature>
<feature type="non-terminal residue" evidence="2">
    <location>
        <position position="1"/>
    </location>
</feature>
<feature type="compositionally biased region" description="Basic and acidic residues" evidence="1">
    <location>
        <begin position="1"/>
        <end position="22"/>
    </location>
</feature>
<name>A0AAD7JS52_9AGAR</name>
<comment type="caution">
    <text evidence="2">The sequence shown here is derived from an EMBL/GenBank/DDBJ whole genome shotgun (WGS) entry which is preliminary data.</text>
</comment>
<keyword evidence="3" id="KW-1185">Reference proteome</keyword>
<feature type="region of interest" description="Disordered" evidence="1">
    <location>
        <begin position="1"/>
        <end position="24"/>
    </location>
</feature>
<evidence type="ECO:0000256" key="1">
    <source>
        <dbReference type="SAM" id="MobiDB-lite"/>
    </source>
</evidence>
<reference evidence="2" key="1">
    <citation type="submission" date="2023-03" db="EMBL/GenBank/DDBJ databases">
        <title>Massive genome expansion in bonnet fungi (Mycena s.s.) driven by repeated elements and novel gene families across ecological guilds.</title>
        <authorList>
            <consortium name="Lawrence Berkeley National Laboratory"/>
            <person name="Harder C.B."/>
            <person name="Miyauchi S."/>
            <person name="Viragh M."/>
            <person name="Kuo A."/>
            <person name="Thoen E."/>
            <person name="Andreopoulos B."/>
            <person name="Lu D."/>
            <person name="Skrede I."/>
            <person name="Drula E."/>
            <person name="Henrissat B."/>
            <person name="Morin E."/>
            <person name="Kohler A."/>
            <person name="Barry K."/>
            <person name="LaButti K."/>
            <person name="Morin E."/>
            <person name="Salamov A."/>
            <person name="Lipzen A."/>
            <person name="Mereny Z."/>
            <person name="Hegedus B."/>
            <person name="Baldrian P."/>
            <person name="Stursova M."/>
            <person name="Weitz H."/>
            <person name="Taylor A."/>
            <person name="Grigoriev I.V."/>
            <person name="Nagy L.G."/>
            <person name="Martin F."/>
            <person name="Kauserud H."/>
        </authorList>
    </citation>
    <scope>NUCLEOTIDE SEQUENCE</scope>
    <source>
        <strain evidence="2">CBHHK188m</strain>
    </source>
</reference>
<proteinExistence type="predicted"/>
<gene>
    <name evidence="2" type="ORF">DFH07DRAFT_768543</name>
</gene>
<dbReference type="AlphaFoldDB" id="A0AAD7JS52"/>
<evidence type="ECO:0000313" key="2">
    <source>
        <dbReference type="EMBL" id="KAJ7770777.1"/>
    </source>
</evidence>
<sequence>MCEGGRGREREAVARSEGRDLGKVGAVVAGEGALEAAESAHGKSKGLEKEGGASGPAAGALEAGVKARKKGDGRLSEGSSSGICGNLKKLEGYALEPADVTFTGVPRPDSSPHVPASVDHDPDAPIGGCADKEVVVDEGPPRNNTAVGVRVGEGINPPCEVGEEGSCRISASEVTTVKGGDEGGKGGEEGSAEVVDEGDLAKRAMEFFDLNLLASVGRKIRDEGADAAKKFFALLLPDAVKDMIKILAFLRQRMPSVRLRGSHTGRTERRHVVYKEPVFTLYHEPPLVVWSDRTGPVEFGDIDDHRLRARRSGCDLKAGYEYGV</sequence>